<keyword evidence="8" id="KW-0653">Protein transport</keyword>
<dbReference type="GO" id="GO:0051028">
    <property type="term" value="P:mRNA transport"/>
    <property type="evidence" value="ECO:0007669"/>
    <property type="project" value="UniProtKB-KW"/>
</dbReference>
<dbReference type="InterPro" id="IPR037665">
    <property type="entry name" value="Nucleoporin_S59-like"/>
</dbReference>
<evidence type="ECO:0000256" key="2">
    <source>
        <dbReference type="ARBA" id="ARBA00004620"/>
    </source>
</evidence>
<dbReference type="Pfam" id="PF12110">
    <property type="entry name" value="Nup96"/>
    <property type="match status" value="1"/>
</dbReference>
<dbReference type="OrthoDB" id="3797628at2759"/>
<dbReference type="InterPro" id="IPR036903">
    <property type="entry name" value="Nup98_auto-Pept-S59_dom_sf"/>
</dbReference>
<dbReference type="GO" id="GO:0034398">
    <property type="term" value="P:telomere tethering at nuclear periphery"/>
    <property type="evidence" value="ECO:0007669"/>
    <property type="project" value="TreeGrafter"/>
</dbReference>
<dbReference type="WBParaSite" id="HPLM_0001507601-mRNA-1">
    <property type="protein sequence ID" value="HPLM_0001507601-mRNA-1"/>
    <property type="gene ID" value="HPLM_0001507601"/>
</dbReference>
<dbReference type="STRING" id="6290.A0A0N4WTY3"/>
<keyword evidence="9" id="KW-0811">Translocation</keyword>
<gene>
    <name evidence="13" type="ORF">HPLM_LOCUS15068</name>
</gene>
<keyword evidence="6" id="KW-0068">Autocatalytic cleavage</keyword>
<evidence type="ECO:0000256" key="4">
    <source>
        <dbReference type="ARBA" id="ARBA00013472"/>
    </source>
</evidence>
<evidence type="ECO:0000256" key="3">
    <source>
        <dbReference type="ARBA" id="ARBA00008926"/>
    </source>
</evidence>
<dbReference type="GO" id="GO:0044614">
    <property type="term" value="C:nuclear pore cytoplasmic filaments"/>
    <property type="evidence" value="ECO:0007669"/>
    <property type="project" value="TreeGrafter"/>
</dbReference>
<keyword evidence="11" id="KW-0539">Nucleus</keyword>
<evidence type="ECO:0000259" key="12">
    <source>
        <dbReference type="PROSITE" id="PS51434"/>
    </source>
</evidence>
<dbReference type="InterPro" id="IPR021967">
    <property type="entry name" value="Nup98_C"/>
</dbReference>
<keyword evidence="7" id="KW-0509">mRNA transport</keyword>
<sequence>MSVNLSQMIVIFRHKEVTVYPDESKKPPLGEGLNRPAEVTLERVWHIDRATKEEIRDPLKLIDLGWRDRLEKVTARMGATFKDYRPSTGSWVFRVEHFSKYGLPDDEDDADVAVVPKSRGTSTLSGDISANDLNTSLEEHHLQSHVQRAKVPKVQLHTEGGEAIHEVKGLGGRMDVDYDDEAMYEDYEIANWRDSEARFDEFQVPEKKPKMEEVLDYVYEESKRLMELSTLSVRPVRRITLTRSEPPNVFRGGVEACKTVGYKKSAIINAACAHGSSSRVSWSQGKFLCSIEELLVDNSRSAYNRHQMKFKYVRFNLIAMYPSARVRHCEIEGQSSAPRVKPADDSAMELLDSFLATATQSECVVEQRVWRLCQALFLADKSGQWHWQRAHEVGKWLRDEVASLPKKKAAGGTAIVSQIWDRMCCGDIEEAMRTANEGGLTMLSLMISAALSAEEPGRSDCANMLQMWEATNELGVLEDDLLKIYLVLAGKTHAEFKHKGKTIKLNCLEGLDWRQAFGIHLWWVNCGGFLEDALDSFSEDVAAGRAASPDSHVYEQLIRLACSPSHQVEAVLDAASMLSPNPLDAHLSWHIWSLLRALGYNTMSPAAEQRLHTSYSCLLTSLEQWHLAIFVLSHISHDQCRIVAIRDVLDRMSLTACPQDYERISAICEIPIEWIAAAKCAKAKAQGNFELACSYSLTACDYAGALRLFTEEVAPNAIAMGDLHKLRPLVERMEKVADKITGWGAVGQIYADYCELKTMDDDDDSEEAVCFSLFVIG</sequence>
<dbReference type="GO" id="GO:0003723">
    <property type="term" value="F:RNA binding"/>
    <property type="evidence" value="ECO:0007669"/>
    <property type="project" value="TreeGrafter"/>
</dbReference>
<evidence type="ECO:0000256" key="7">
    <source>
        <dbReference type="ARBA" id="ARBA00022816"/>
    </source>
</evidence>
<name>A0A0N4WTY3_HAEPC</name>
<dbReference type="PANTHER" id="PTHR23198:SF6">
    <property type="entry name" value="NUCLEAR PORE COMPLEX PROTEIN NUP98-NUP96"/>
    <property type="match status" value="1"/>
</dbReference>
<dbReference type="OMA" id="SCFMTAF"/>
<evidence type="ECO:0000256" key="11">
    <source>
        <dbReference type="ARBA" id="ARBA00023242"/>
    </source>
</evidence>
<dbReference type="AlphaFoldDB" id="A0A0N4WTY3"/>
<keyword evidence="5" id="KW-0813">Transport</keyword>
<dbReference type="Gene3D" id="1.25.40.690">
    <property type="match status" value="1"/>
</dbReference>
<dbReference type="EMBL" id="UZAF01018822">
    <property type="protein sequence ID" value="VDO55269.1"/>
    <property type="molecule type" value="Genomic_DNA"/>
</dbReference>
<comment type="subcellular location">
    <subcellularLocation>
        <location evidence="2">Nucleus membrane</location>
        <topology evidence="2">Peripheral membrane protein</topology>
        <orientation evidence="2">Nucleoplasmic side</orientation>
    </subcellularLocation>
    <subcellularLocation>
        <location evidence="1">Nucleus</location>
        <location evidence="1">Nuclear pore complex</location>
    </subcellularLocation>
</comment>
<evidence type="ECO:0000313" key="15">
    <source>
        <dbReference type="WBParaSite" id="HPLM_0001507601-mRNA-1"/>
    </source>
</evidence>
<evidence type="ECO:0000256" key="8">
    <source>
        <dbReference type="ARBA" id="ARBA00022927"/>
    </source>
</evidence>
<reference evidence="15" key="1">
    <citation type="submission" date="2017-02" db="UniProtKB">
        <authorList>
            <consortium name="WormBaseParasite"/>
        </authorList>
    </citation>
    <scope>IDENTIFICATION</scope>
</reference>
<keyword evidence="14" id="KW-1185">Reference proteome</keyword>
<keyword evidence="10" id="KW-0906">Nuclear pore complex</keyword>
<dbReference type="GO" id="GO:0006405">
    <property type="term" value="P:RNA export from nucleus"/>
    <property type="evidence" value="ECO:0007669"/>
    <property type="project" value="TreeGrafter"/>
</dbReference>
<reference evidence="13 14" key="2">
    <citation type="submission" date="2018-11" db="EMBL/GenBank/DDBJ databases">
        <authorList>
            <consortium name="Pathogen Informatics"/>
        </authorList>
    </citation>
    <scope>NUCLEOTIDE SEQUENCE [LARGE SCALE GENOMIC DNA]</scope>
    <source>
        <strain evidence="13 14">MHpl1</strain>
    </source>
</reference>
<feature type="domain" description="Peptidase S59" evidence="12">
    <location>
        <begin position="1"/>
        <end position="98"/>
    </location>
</feature>
<dbReference type="GO" id="GO:0000973">
    <property type="term" value="P:post-transcriptional tethering of RNA polymerase II gene DNA at nuclear periphery"/>
    <property type="evidence" value="ECO:0007669"/>
    <property type="project" value="TreeGrafter"/>
</dbReference>
<dbReference type="Gene3D" id="3.30.1610.10">
    <property type="entry name" value="Peptidase S59, nucleoporin"/>
    <property type="match status" value="1"/>
</dbReference>
<dbReference type="Pfam" id="PF04096">
    <property type="entry name" value="Nucleoporin2"/>
    <property type="match status" value="1"/>
</dbReference>
<dbReference type="GO" id="GO:0031965">
    <property type="term" value="C:nuclear membrane"/>
    <property type="evidence" value="ECO:0007669"/>
    <property type="project" value="UniProtKB-SubCell"/>
</dbReference>
<dbReference type="InterPro" id="IPR007230">
    <property type="entry name" value="Nup98_auto-Pept-S59_dom"/>
</dbReference>
<dbReference type="SUPFAM" id="SSF82215">
    <property type="entry name" value="C-terminal autoproteolytic domain of nucleoporin nup98"/>
    <property type="match status" value="1"/>
</dbReference>
<dbReference type="PROSITE" id="PS51434">
    <property type="entry name" value="NUP_C"/>
    <property type="match status" value="1"/>
</dbReference>
<dbReference type="GO" id="GO:0006606">
    <property type="term" value="P:protein import into nucleus"/>
    <property type="evidence" value="ECO:0007669"/>
    <property type="project" value="TreeGrafter"/>
</dbReference>
<evidence type="ECO:0000256" key="1">
    <source>
        <dbReference type="ARBA" id="ARBA00004567"/>
    </source>
</evidence>
<evidence type="ECO:0000313" key="14">
    <source>
        <dbReference type="Proteomes" id="UP000268014"/>
    </source>
</evidence>
<dbReference type="Proteomes" id="UP000268014">
    <property type="component" value="Unassembled WGS sequence"/>
</dbReference>
<evidence type="ECO:0000256" key="10">
    <source>
        <dbReference type="ARBA" id="ARBA00023132"/>
    </source>
</evidence>
<proteinExistence type="inferred from homology"/>
<evidence type="ECO:0000256" key="6">
    <source>
        <dbReference type="ARBA" id="ARBA00022813"/>
    </source>
</evidence>
<comment type="similarity">
    <text evidence="3">Belongs to the nucleoporin GLFG family.</text>
</comment>
<evidence type="ECO:0000256" key="5">
    <source>
        <dbReference type="ARBA" id="ARBA00022448"/>
    </source>
</evidence>
<dbReference type="GO" id="GO:0008139">
    <property type="term" value="F:nuclear localization sequence binding"/>
    <property type="evidence" value="ECO:0007669"/>
    <property type="project" value="TreeGrafter"/>
</dbReference>
<dbReference type="GO" id="GO:0017056">
    <property type="term" value="F:structural constituent of nuclear pore"/>
    <property type="evidence" value="ECO:0007669"/>
    <property type="project" value="InterPro"/>
</dbReference>
<evidence type="ECO:0000313" key="13">
    <source>
        <dbReference type="EMBL" id="VDO55269.1"/>
    </source>
</evidence>
<accession>A0A0N4WTY3</accession>
<protein>
    <recommendedName>
        <fullName evidence="4">Nuclear pore complex protein Nup98-Nup96</fullName>
    </recommendedName>
</protein>
<organism evidence="15">
    <name type="scientific">Haemonchus placei</name>
    <name type="common">Barber's pole worm</name>
    <dbReference type="NCBI Taxonomy" id="6290"/>
    <lineage>
        <taxon>Eukaryota</taxon>
        <taxon>Metazoa</taxon>
        <taxon>Ecdysozoa</taxon>
        <taxon>Nematoda</taxon>
        <taxon>Chromadorea</taxon>
        <taxon>Rhabditida</taxon>
        <taxon>Rhabditina</taxon>
        <taxon>Rhabditomorpha</taxon>
        <taxon>Strongyloidea</taxon>
        <taxon>Trichostrongylidae</taxon>
        <taxon>Haemonchus</taxon>
    </lineage>
</organism>
<evidence type="ECO:0000256" key="9">
    <source>
        <dbReference type="ARBA" id="ARBA00023010"/>
    </source>
</evidence>
<dbReference type="PANTHER" id="PTHR23198">
    <property type="entry name" value="NUCLEOPORIN"/>
    <property type="match status" value="1"/>
</dbReference>